<dbReference type="Proteomes" id="UP001575622">
    <property type="component" value="Unassembled WGS sequence"/>
</dbReference>
<protein>
    <submittedName>
        <fullName evidence="2">Restriction endonuclease</fullName>
    </submittedName>
</protein>
<dbReference type="Gene3D" id="3.40.1350.10">
    <property type="match status" value="1"/>
</dbReference>
<keyword evidence="2" id="KW-0540">Nuclease</keyword>
<keyword evidence="2" id="KW-0378">Hydrolase</keyword>
<evidence type="ECO:0000259" key="1">
    <source>
        <dbReference type="Pfam" id="PF04471"/>
    </source>
</evidence>
<sequence>MSGHSRSSLDKAISTFEAVEANLAKLERLWEQIYGLIPEGIAFGSNDQYEELCRAYVNVLAHLPKIDDWKPTKEPYDLDSIAQNRFDALEIDEISAKVSVEKWIEEPGYELREYRFKFNLKRRQLIRDAVSKLFNEINVILSHLQNIYPASVWHIEINDNDELRPLRDKVKELDTLLGSSVTRPQGWNDILKQLSFDGLSDFVSTFQRDWPMLKEALMKSLYDQNEPIPTGVSDLSEIVQQKPSGSVVTKLNWEQLGPDNFERLIYSLISCESGYENAEWLMHTNAPDRGRDLSVTRVLKDGLSGVLRRRVLIQCKHYLTKSITPTDVALLKDQIKLWEPPRIDVVVIATSGRFTADAVASIERHNQSDSALAIEMWPESHLESLLAKRPGLIAEFQLR</sequence>
<keyword evidence="2" id="KW-0255">Endonuclease</keyword>
<name>A0ABV4VBP7_9BACL</name>
<accession>A0ABV4VBP7</accession>
<dbReference type="Pfam" id="PF04471">
    <property type="entry name" value="Mrr_cat"/>
    <property type="match status" value="1"/>
</dbReference>
<evidence type="ECO:0000313" key="3">
    <source>
        <dbReference type="Proteomes" id="UP001575622"/>
    </source>
</evidence>
<dbReference type="InterPro" id="IPR011856">
    <property type="entry name" value="tRNA_endonuc-like_dom_sf"/>
</dbReference>
<gene>
    <name evidence="2" type="ORF">ACEU3E_33415</name>
</gene>
<evidence type="ECO:0000313" key="2">
    <source>
        <dbReference type="EMBL" id="MFB0847081.1"/>
    </source>
</evidence>
<feature type="domain" description="Restriction endonuclease type IV Mrr" evidence="1">
    <location>
        <begin position="255"/>
        <end position="384"/>
    </location>
</feature>
<dbReference type="GO" id="GO:0004519">
    <property type="term" value="F:endonuclease activity"/>
    <property type="evidence" value="ECO:0007669"/>
    <property type="project" value="UniProtKB-KW"/>
</dbReference>
<dbReference type="RefSeq" id="WP_373956979.1">
    <property type="nucleotide sequence ID" value="NZ_JBHDLN010000029.1"/>
</dbReference>
<dbReference type="InterPro" id="IPR007560">
    <property type="entry name" value="Restrct_endonuc_IV_Mrr"/>
</dbReference>
<reference evidence="2 3" key="1">
    <citation type="submission" date="2024-09" db="EMBL/GenBank/DDBJ databases">
        <authorList>
            <person name="Makale K.P.P."/>
            <person name="Makhzoum A."/>
            <person name="Rantong G."/>
            <person name="Rahube T.O."/>
        </authorList>
    </citation>
    <scope>NUCLEOTIDE SEQUENCE [LARGE SCALE GENOMIC DNA]</scope>
    <source>
        <strain evidence="2 3">KM_D13</strain>
    </source>
</reference>
<proteinExistence type="predicted"/>
<organism evidence="2 3">
    <name type="scientific">Paenibacillus oleatilyticus</name>
    <dbReference type="NCBI Taxonomy" id="2594886"/>
    <lineage>
        <taxon>Bacteria</taxon>
        <taxon>Bacillati</taxon>
        <taxon>Bacillota</taxon>
        <taxon>Bacilli</taxon>
        <taxon>Bacillales</taxon>
        <taxon>Paenibacillaceae</taxon>
        <taxon>Paenibacillus</taxon>
    </lineage>
</organism>
<comment type="caution">
    <text evidence="2">The sequence shown here is derived from an EMBL/GenBank/DDBJ whole genome shotgun (WGS) entry which is preliminary data.</text>
</comment>
<keyword evidence="3" id="KW-1185">Reference proteome</keyword>
<dbReference type="EMBL" id="JBHDLN010000029">
    <property type="protein sequence ID" value="MFB0847081.1"/>
    <property type="molecule type" value="Genomic_DNA"/>
</dbReference>